<dbReference type="InterPro" id="IPR011993">
    <property type="entry name" value="PH-like_dom_sf"/>
</dbReference>
<dbReference type="Gene3D" id="2.30.29.30">
    <property type="entry name" value="Pleckstrin-homology domain (PH domain)/Phosphotyrosine-binding domain (PTB)"/>
    <property type="match status" value="1"/>
</dbReference>
<evidence type="ECO:0000259" key="2">
    <source>
        <dbReference type="SMART" id="SM00568"/>
    </source>
</evidence>
<dbReference type="SMART" id="SM00568">
    <property type="entry name" value="GRAM"/>
    <property type="match status" value="1"/>
</dbReference>
<dbReference type="EMBL" id="QGNW01000046">
    <property type="protein sequence ID" value="RVX07282.1"/>
    <property type="molecule type" value="Genomic_DNA"/>
</dbReference>
<evidence type="ECO:0000313" key="3">
    <source>
        <dbReference type="EMBL" id="RVX07282.1"/>
    </source>
</evidence>
<evidence type="ECO:0000313" key="4">
    <source>
        <dbReference type="Proteomes" id="UP000288805"/>
    </source>
</evidence>
<feature type="domain" description="GRAM" evidence="2">
    <location>
        <begin position="89"/>
        <end position="154"/>
    </location>
</feature>
<dbReference type="Proteomes" id="UP000288805">
    <property type="component" value="Unassembled WGS sequence"/>
</dbReference>
<comment type="similarity">
    <text evidence="1">Belongs to the GEM family.</text>
</comment>
<gene>
    <name evidence="3" type="primary">VvCHDp000319_14</name>
    <name evidence="3" type="ORF">CK203_022550</name>
</gene>
<reference evidence="3 4" key="1">
    <citation type="journal article" date="2018" name="PLoS Genet.">
        <title>Population sequencing reveals clonal diversity and ancestral inbreeding in the grapevine cultivar Chardonnay.</title>
        <authorList>
            <person name="Roach M.J."/>
            <person name="Johnson D.L."/>
            <person name="Bohlmann J."/>
            <person name="van Vuuren H.J."/>
            <person name="Jones S.J."/>
            <person name="Pretorius I.S."/>
            <person name="Schmidt S.A."/>
            <person name="Borneman A.R."/>
        </authorList>
    </citation>
    <scope>NUCLEOTIDE SEQUENCE [LARGE SCALE GENOMIC DNA]</scope>
    <source>
        <strain evidence="4">cv. Chardonnay</strain>
        <tissue evidence="3">Leaf</tissue>
    </source>
</reference>
<proteinExistence type="inferred from homology"/>
<evidence type="ECO:0000256" key="1">
    <source>
        <dbReference type="ARBA" id="ARBA00009414"/>
    </source>
</evidence>
<organism evidence="3 4">
    <name type="scientific">Vitis vinifera</name>
    <name type="common">Grape</name>
    <dbReference type="NCBI Taxonomy" id="29760"/>
    <lineage>
        <taxon>Eukaryota</taxon>
        <taxon>Viridiplantae</taxon>
        <taxon>Streptophyta</taxon>
        <taxon>Embryophyta</taxon>
        <taxon>Tracheophyta</taxon>
        <taxon>Spermatophyta</taxon>
        <taxon>Magnoliopsida</taxon>
        <taxon>eudicotyledons</taxon>
        <taxon>Gunneridae</taxon>
        <taxon>Pentapetalae</taxon>
        <taxon>rosids</taxon>
        <taxon>Vitales</taxon>
        <taxon>Vitaceae</taxon>
        <taxon>Viteae</taxon>
        <taxon>Vitis</taxon>
    </lineage>
</organism>
<dbReference type="AlphaFoldDB" id="A0A438JEC1"/>
<name>A0A438JEC1_VITVI</name>
<sequence length="208" mass="22657">MKNQLAGQIIGIPVSRQNDNPSCSNTSLALTHSKILSLSSILSHSFLLFISATVLQNFNGSPLANGLSLKFQGKLSLGARILQLGGVKRVFKQIFGVEEGEKLLKASQCYLSTTAGPLAGLLFISTQRVAFCSERSIKFFSPNGELVRFHYKVSPSRKRVLADLMDVLAWGKAIWKGLSHLASAGMAYKPLLTPQDKGERMPKGLHSR</sequence>
<comment type="caution">
    <text evidence="3">The sequence shown here is derived from an EMBL/GenBank/DDBJ whole genome shotgun (WGS) entry which is preliminary data.</text>
</comment>
<dbReference type="InterPro" id="IPR004182">
    <property type="entry name" value="GRAM"/>
</dbReference>
<dbReference type="PANTHER" id="PTHR31969">
    <property type="entry name" value="GEM-LIKE PROTEIN 2"/>
    <property type="match status" value="1"/>
</dbReference>
<dbReference type="Pfam" id="PF02893">
    <property type="entry name" value="GRAM"/>
    <property type="match status" value="1"/>
</dbReference>
<accession>A0A438JEC1</accession>
<protein>
    <submittedName>
        <fullName evidence="3">GEM-like protein 4</fullName>
    </submittedName>
</protein>
<dbReference type="InterPro" id="IPR037848">
    <property type="entry name" value="GEM-like"/>
</dbReference>